<reference evidence="4 5" key="1">
    <citation type="journal article" date="2018" name="Genome Biol. Evol.">
        <title>Multiple Roots of Fruiting Body Formation in Amoebozoa.</title>
        <authorList>
            <person name="Hillmann F."/>
            <person name="Forbes G."/>
            <person name="Novohradska S."/>
            <person name="Ferling I."/>
            <person name="Riege K."/>
            <person name="Groth M."/>
            <person name="Westermann M."/>
            <person name="Marz M."/>
            <person name="Spaller T."/>
            <person name="Winckler T."/>
            <person name="Schaap P."/>
            <person name="Glockner G."/>
        </authorList>
    </citation>
    <scope>NUCLEOTIDE SEQUENCE [LARGE SCALE GENOMIC DNA]</scope>
    <source>
        <strain evidence="4 5">Jena</strain>
    </source>
</reference>
<name>A0A2P6MZM8_9EUKA</name>
<comment type="caution">
    <text evidence="4">The sequence shown here is derived from an EMBL/GenBank/DDBJ whole genome shotgun (WGS) entry which is preliminary data.</text>
</comment>
<keyword evidence="3" id="KW-0125">Carotenoid biosynthesis</keyword>
<dbReference type="InterPro" id="IPR008949">
    <property type="entry name" value="Isoprenoid_synthase_dom_sf"/>
</dbReference>
<accession>A0A2P6MZM8</accession>
<proteinExistence type="predicted"/>
<dbReference type="Pfam" id="PF00494">
    <property type="entry name" value="SQS_PSY"/>
    <property type="match status" value="1"/>
</dbReference>
<dbReference type="EC" id="2.5.1.32" evidence="2"/>
<evidence type="ECO:0000256" key="2">
    <source>
        <dbReference type="ARBA" id="ARBA00012396"/>
    </source>
</evidence>
<dbReference type="InParanoid" id="A0A2P6MZM8"/>
<evidence type="ECO:0000256" key="3">
    <source>
        <dbReference type="ARBA" id="ARBA00022746"/>
    </source>
</evidence>
<dbReference type="Proteomes" id="UP000241769">
    <property type="component" value="Unassembled WGS sequence"/>
</dbReference>
<evidence type="ECO:0000313" key="4">
    <source>
        <dbReference type="EMBL" id="PRP77158.1"/>
    </source>
</evidence>
<comment type="catalytic activity">
    <reaction evidence="1">
        <text>2 (2E,6E,10E)-geranylgeranyl diphosphate = 15-cis-phytoene + 2 diphosphate</text>
        <dbReference type="Rhea" id="RHEA:34475"/>
        <dbReference type="ChEBI" id="CHEBI:27787"/>
        <dbReference type="ChEBI" id="CHEBI:33019"/>
        <dbReference type="ChEBI" id="CHEBI:58756"/>
        <dbReference type="EC" id="2.5.1.32"/>
    </reaction>
</comment>
<dbReference type="AlphaFoldDB" id="A0A2P6MZM8"/>
<gene>
    <name evidence="4" type="ORF">PROFUN_15039</name>
</gene>
<dbReference type="STRING" id="1890364.A0A2P6MZM8"/>
<dbReference type="PANTHER" id="PTHR31480">
    <property type="entry name" value="BIFUNCTIONAL LYCOPENE CYCLASE/PHYTOENE SYNTHASE"/>
    <property type="match status" value="1"/>
</dbReference>
<dbReference type="EMBL" id="MDYQ01000277">
    <property type="protein sequence ID" value="PRP77158.1"/>
    <property type="molecule type" value="Genomic_DNA"/>
</dbReference>
<keyword evidence="5" id="KW-1185">Reference proteome</keyword>
<dbReference type="FunCoup" id="A0A2P6MZM8">
    <property type="interactions" value="146"/>
</dbReference>
<protein>
    <recommendedName>
        <fullName evidence="2">15-cis-phytoene synthase</fullName>
        <ecNumber evidence="2">2.5.1.32</ecNumber>
    </recommendedName>
</protein>
<sequence length="316" mass="35222">MQSATRAHRLLSRRPLLQRRPYSTPALDVPQLLKNTAQSVKNTDYDSFICGSLLPPKSRDAYFVLKAWNIEVATIQDVTSDPRAALGRLKFWRETVKACFEGKPPSGLPLATLLAGAIEEFNLSPIHFKRILDRREKDIRNQSIGTIEDMEAFGEETASSLLYLTLQLNGINHIPTDHAASHVGKALGITTLLRSTAYHAQKRKNYLPVSIMAKHGLSEESLFRGQAADPNSAPGKALHEVAFESASSAKVHLDKAREMSKDLSKDAKRVLLPAALAEDFLTTLQKKDFNLFDASLAKRNPLVIFRLGWNSYRNTF</sequence>
<organism evidence="4 5">
    <name type="scientific">Planoprotostelium fungivorum</name>
    <dbReference type="NCBI Taxonomy" id="1890364"/>
    <lineage>
        <taxon>Eukaryota</taxon>
        <taxon>Amoebozoa</taxon>
        <taxon>Evosea</taxon>
        <taxon>Variosea</taxon>
        <taxon>Cavosteliida</taxon>
        <taxon>Cavosteliaceae</taxon>
        <taxon>Planoprotostelium</taxon>
    </lineage>
</organism>
<dbReference type="OrthoDB" id="270318at2759"/>
<dbReference type="InterPro" id="IPR002060">
    <property type="entry name" value="Squ/phyt_synthse"/>
</dbReference>
<dbReference type="SUPFAM" id="SSF48576">
    <property type="entry name" value="Terpenoid synthases"/>
    <property type="match status" value="1"/>
</dbReference>
<dbReference type="GO" id="GO:0016117">
    <property type="term" value="P:carotenoid biosynthetic process"/>
    <property type="evidence" value="ECO:0007669"/>
    <property type="project" value="UniProtKB-KW"/>
</dbReference>
<evidence type="ECO:0000313" key="5">
    <source>
        <dbReference type="Proteomes" id="UP000241769"/>
    </source>
</evidence>
<evidence type="ECO:0000256" key="1">
    <source>
        <dbReference type="ARBA" id="ARBA00001805"/>
    </source>
</evidence>
<dbReference type="Gene3D" id="1.10.600.10">
    <property type="entry name" value="Farnesyl Diphosphate Synthase"/>
    <property type="match status" value="1"/>
</dbReference>